<feature type="non-terminal residue" evidence="3">
    <location>
        <position position="134"/>
    </location>
</feature>
<reference evidence="3" key="1">
    <citation type="submission" date="2018-05" db="EMBL/GenBank/DDBJ databases">
        <authorList>
            <person name="Lanie J.A."/>
            <person name="Ng W.-L."/>
            <person name="Kazmierczak K.M."/>
            <person name="Andrzejewski T.M."/>
            <person name="Davidsen T.M."/>
            <person name="Wayne K.J."/>
            <person name="Tettelin H."/>
            <person name="Glass J.I."/>
            <person name="Rusch D."/>
            <person name="Podicherti R."/>
            <person name="Tsui H.-C.T."/>
            <person name="Winkler M.E."/>
        </authorList>
    </citation>
    <scope>NUCLEOTIDE SEQUENCE</scope>
</reference>
<dbReference type="AlphaFoldDB" id="A0A383CPN5"/>
<evidence type="ECO:0000313" key="3">
    <source>
        <dbReference type="EMBL" id="SVE33990.1"/>
    </source>
</evidence>
<proteinExistence type="predicted"/>
<keyword evidence="1" id="KW-0560">Oxidoreductase</keyword>
<dbReference type="GO" id="GO:0005737">
    <property type="term" value="C:cytoplasm"/>
    <property type="evidence" value="ECO:0007669"/>
    <property type="project" value="InterPro"/>
</dbReference>
<dbReference type="Gene3D" id="3.20.20.70">
    <property type="entry name" value="Aldolase class I"/>
    <property type="match status" value="1"/>
</dbReference>
<organism evidence="3">
    <name type="scientific">marine metagenome</name>
    <dbReference type="NCBI Taxonomy" id="408172"/>
    <lineage>
        <taxon>unclassified sequences</taxon>
        <taxon>metagenomes</taxon>
        <taxon>ecological metagenomes</taxon>
    </lineage>
</organism>
<dbReference type="GO" id="GO:0016627">
    <property type="term" value="F:oxidoreductase activity, acting on the CH-CH group of donors"/>
    <property type="evidence" value="ECO:0007669"/>
    <property type="project" value="InterPro"/>
</dbReference>
<feature type="non-terminal residue" evidence="3">
    <location>
        <position position="1"/>
    </location>
</feature>
<evidence type="ECO:0000259" key="2">
    <source>
        <dbReference type="Pfam" id="PF01180"/>
    </source>
</evidence>
<protein>
    <recommendedName>
        <fullName evidence="2">Dihydroorotate dehydrogenase catalytic domain-containing protein</fullName>
    </recommendedName>
</protein>
<sequence>VVENGISIAVNISGIKMKTPIMTASGTFGYGNEYTDFVDLNQLGAIVVKGITNVPWMGNEMPRIAETPQGMLNSIGLQNVGVERFIDEKLPYLMSFDVPVIVNVCGKMEEEYVEVVEKLSEAGNIASIELNISC</sequence>
<dbReference type="EMBL" id="UINC01210507">
    <property type="protein sequence ID" value="SVE33990.1"/>
    <property type="molecule type" value="Genomic_DNA"/>
</dbReference>
<dbReference type="InterPro" id="IPR005720">
    <property type="entry name" value="Dihydroorotate_DH_cat"/>
</dbReference>
<feature type="domain" description="Dihydroorotate dehydrogenase catalytic" evidence="2">
    <location>
        <begin position="8"/>
        <end position="134"/>
    </location>
</feature>
<dbReference type="Pfam" id="PF01180">
    <property type="entry name" value="DHO_dh"/>
    <property type="match status" value="1"/>
</dbReference>
<evidence type="ECO:0000256" key="1">
    <source>
        <dbReference type="ARBA" id="ARBA00023002"/>
    </source>
</evidence>
<gene>
    <name evidence="3" type="ORF">METZ01_LOCUS486844</name>
</gene>
<dbReference type="InterPro" id="IPR013785">
    <property type="entry name" value="Aldolase_TIM"/>
</dbReference>
<dbReference type="SUPFAM" id="SSF51395">
    <property type="entry name" value="FMN-linked oxidoreductases"/>
    <property type="match status" value="1"/>
</dbReference>
<accession>A0A383CPN5</accession>
<name>A0A383CPN5_9ZZZZ</name>